<organism evidence="1 2">
    <name type="scientific">Streptomyces cupreus</name>
    <dbReference type="NCBI Taxonomy" id="2759956"/>
    <lineage>
        <taxon>Bacteria</taxon>
        <taxon>Bacillati</taxon>
        <taxon>Actinomycetota</taxon>
        <taxon>Actinomycetes</taxon>
        <taxon>Kitasatosporales</taxon>
        <taxon>Streptomycetaceae</taxon>
        <taxon>Streptomyces</taxon>
    </lineage>
</organism>
<dbReference type="EMBL" id="JACMSF010000011">
    <property type="protein sequence ID" value="MBC2902542.1"/>
    <property type="molecule type" value="Genomic_DNA"/>
</dbReference>
<dbReference type="InterPro" id="IPR011989">
    <property type="entry name" value="ARM-like"/>
</dbReference>
<dbReference type="AlphaFoldDB" id="A0A7X1M8Z4"/>
<dbReference type="Pfam" id="PF13646">
    <property type="entry name" value="HEAT_2"/>
    <property type="match status" value="1"/>
</dbReference>
<reference evidence="1 2" key="1">
    <citation type="submission" date="2020-08" db="EMBL/GenBank/DDBJ databases">
        <title>Streptomyces sp. PSKA01 genome sequencing and assembly.</title>
        <authorList>
            <person name="Mandal S."/>
            <person name="Maiti P.K."/>
            <person name="Das P."/>
        </authorList>
    </citation>
    <scope>NUCLEOTIDE SEQUENCE [LARGE SCALE GENOMIC DNA]</scope>
    <source>
        <strain evidence="1 2">PSKA01</strain>
    </source>
</reference>
<dbReference type="InterPro" id="IPR016024">
    <property type="entry name" value="ARM-type_fold"/>
</dbReference>
<dbReference type="SUPFAM" id="SSF48371">
    <property type="entry name" value="ARM repeat"/>
    <property type="match status" value="1"/>
</dbReference>
<proteinExistence type="predicted"/>
<dbReference type="Proteomes" id="UP000584670">
    <property type="component" value="Unassembled WGS sequence"/>
</dbReference>
<evidence type="ECO:0000313" key="2">
    <source>
        <dbReference type="Proteomes" id="UP000584670"/>
    </source>
</evidence>
<name>A0A7X1M8Z4_9ACTN</name>
<evidence type="ECO:0000313" key="1">
    <source>
        <dbReference type="EMBL" id="MBC2902542.1"/>
    </source>
</evidence>
<gene>
    <name evidence="1" type="ORF">H4N64_13155</name>
</gene>
<keyword evidence="2" id="KW-1185">Reference proteome</keyword>
<comment type="caution">
    <text evidence="1">The sequence shown here is derived from an EMBL/GenBank/DDBJ whole genome shotgun (WGS) entry which is preliminary data.</text>
</comment>
<accession>A0A7X1M8Z4</accession>
<dbReference type="RefSeq" id="WP_186282450.1">
    <property type="nucleotide sequence ID" value="NZ_JACMSF010000011.1"/>
</dbReference>
<sequence length="597" mass="64851">MEIDGIPDVADLLRDMESDDVAVREAALGWLVSAAWRDDDFAAATGRAVPELARLARQLPGHRAELLELLGDLADRTDWSDGAEPTRRTVTAELPSLLPYAHDADPGTRHAVLSAVVACRHQDALPLLRARLTQEPDPVVRGHVVTALALLEPGEGDWRHALLTDPEPRVRLAAAEDLLRTAELPLPHDLVDIGARAYAADPHERQRGYWPSPYEPFTERLLEDPEAAVRALAGGVPLAFEIVGRWRDREADVLPWALGELESWELRELAQLACVLPAEQHARVRDHVRPYLAGDPHTRAAAVDALARAHAPEAIEEAVRLIHENSGPPPVPYEVFRAVVAVTETFGADALPVARAVARAMAHRPEEMSPYLTGVLTGYPEVAAEIVEELAALVPRLSSGYAGPAVEVLGRLGAAGGEVAERALLAATGIDHADLRTRAAVAHHRVSGDPGPALAVLRRELERDESSWSAGRAGELGPAARPLLPLIEPFLAADRIAAYRAEAALAVWRITGRTEDTVEPIARPLASTERFYPRELRAVETLTEIGLLPRFAVAPLRRAAESPRRVASDVMNTEGRHLDYTVRDALRELLATAEVIC</sequence>
<dbReference type="Gene3D" id="1.25.10.10">
    <property type="entry name" value="Leucine-rich Repeat Variant"/>
    <property type="match status" value="2"/>
</dbReference>
<protein>
    <submittedName>
        <fullName evidence="1">HEAT repeat domain-containing protein</fullName>
    </submittedName>
</protein>